<comment type="caution">
    <text evidence="2">The sequence shown here is derived from an EMBL/GenBank/DDBJ whole genome shotgun (WGS) entry which is preliminary data.</text>
</comment>
<dbReference type="AlphaFoldDB" id="A0A9D1FZZ7"/>
<organism evidence="2 3">
    <name type="scientific">Candidatus Alectryocaccomicrobium excrementavium</name>
    <dbReference type="NCBI Taxonomy" id="2840668"/>
    <lineage>
        <taxon>Bacteria</taxon>
        <taxon>Bacillati</taxon>
        <taxon>Bacillota</taxon>
        <taxon>Clostridia</taxon>
        <taxon>Candidatus Alectryocaccomicrobium</taxon>
    </lineage>
</organism>
<name>A0A9D1FZZ7_9FIRM</name>
<evidence type="ECO:0000259" key="1">
    <source>
        <dbReference type="PROSITE" id="PS50263"/>
    </source>
</evidence>
<proteinExistence type="predicted"/>
<dbReference type="Gene3D" id="3.60.110.10">
    <property type="entry name" value="Carbon-nitrogen hydrolase"/>
    <property type="match status" value="1"/>
</dbReference>
<sequence>MQGFNALSWQYEEDKKMALATSSPEFMQIKSLTRETGIDVLFGYTEFADDALYSSCALIAGGEIVHNYRRISKGWKEYTKTDEHYKEGSLVEVFDYKGKKCVVALCGDLWEYPERFAIGEDLLLWPVYVCWTKEEWERGGKIEYARQANLCCENALYINSICDGDAFGGAAHFFGGMTQKELPVFKEGLLYVEI</sequence>
<dbReference type="PROSITE" id="PS50263">
    <property type="entry name" value="CN_HYDROLASE"/>
    <property type="match status" value="1"/>
</dbReference>
<dbReference type="InterPro" id="IPR003010">
    <property type="entry name" value="C-N_Hydrolase"/>
</dbReference>
<protein>
    <submittedName>
        <fullName evidence="2">Carbon-nitrogen hydrolase family protein</fullName>
    </submittedName>
</protein>
<dbReference type="Proteomes" id="UP000824140">
    <property type="component" value="Unassembled WGS sequence"/>
</dbReference>
<dbReference type="InterPro" id="IPR036526">
    <property type="entry name" value="C-N_Hydrolase_sf"/>
</dbReference>
<keyword evidence="2" id="KW-0378">Hydrolase</keyword>
<dbReference type="GO" id="GO:0016787">
    <property type="term" value="F:hydrolase activity"/>
    <property type="evidence" value="ECO:0007669"/>
    <property type="project" value="UniProtKB-KW"/>
</dbReference>
<reference evidence="2" key="2">
    <citation type="journal article" date="2021" name="PeerJ">
        <title>Extensive microbial diversity within the chicken gut microbiome revealed by metagenomics and culture.</title>
        <authorList>
            <person name="Gilroy R."/>
            <person name="Ravi A."/>
            <person name="Getino M."/>
            <person name="Pursley I."/>
            <person name="Horton D.L."/>
            <person name="Alikhan N.F."/>
            <person name="Baker D."/>
            <person name="Gharbi K."/>
            <person name="Hall N."/>
            <person name="Watson M."/>
            <person name="Adriaenssens E.M."/>
            <person name="Foster-Nyarko E."/>
            <person name="Jarju S."/>
            <person name="Secka A."/>
            <person name="Antonio M."/>
            <person name="Oren A."/>
            <person name="Chaudhuri R.R."/>
            <person name="La Ragione R."/>
            <person name="Hildebrand F."/>
            <person name="Pallen M.J."/>
        </authorList>
    </citation>
    <scope>NUCLEOTIDE SEQUENCE</scope>
    <source>
        <strain evidence="2">13766</strain>
    </source>
</reference>
<feature type="domain" description="CN hydrolase" evidence="1">
    <location>
        <begin position="1"/>
        <end position="194"/>
    </location>
</feature>
<dbReference type="EMBL" id="DVJN01000111">
    <property type="protein sequence ID" value="HIS92477.1"/>
    <property type="molecule type" value="Genomic_DNA"/>
</dbReference>
<accession>A0A9D1FZZ7</accession>
<evidence type="ECO:0000313" key="2">
    <source>
        <dbReference type="EMBL" id="HIS92477.1"/>
    </source>
</evidence>
<dbReference type="Pfam" id="PF00795">
    <property type="entry name" value="CN_hydrolase"/>
    <property type="match status" value="1"/>
</dbReference>
<reference evidence="2" key="1">
    <citation type="submission" date="2020-10" db="EMBL/GenBank/DDBJ databases">
        <authorList>
            <person name="Gilroy R."/>
        </authorList>
    </citation>
    <scope>NUCLEOTIDE SEQUENCE</scope>
    <source>
        <strain evidence="2">13766</strain>
    </source>
</reference>
<dbReference type="SUPFAM" id="SSF56317">
    <property type="entry name" value="Carbon-nitrogen hydrolase"/>
    <property type="match status" value="1"/>
</dbReference>
<evidence type="ECO:0000313" key="3">
    <source>
        <dbReference type="Proteomes" id="UP000824140"/>
    </source>
</evidence>
<gene>
    <name evidence="2" type="ORF">IAA84_05600</name>
</gene>